<reference evidence="2 4" key="2">
    <citation type="submission" date="2020-02" db="EMBL/GenBank/DDBJ databases">
        <title>Genome sequence of Parvularcula flava strain NH6-79.</title>
        <authorList>
            <person name="Abdul Karim M.H."/>
            <person name="Lam M.Q."/>
            <person name="Chen S.J."/>
            <person name="Yahya A."/>
            <person name="Shahir S."/>
            <person name="Shamsir M.S."/>
            <person name="Chong C.S."/>
        </authorList>
    </citation>
    <scope>NUCLEOTIDE SEQUENCE [LARGE SCALE GENOMIC DNA]</scope>
    <source>
        <strain evidence="2 4">NH6-79</strain>
    </source>
</reference>
<protein>
    <submittedName>
        <fullName evidence="1">Uncharacterized protein</fullName>
    </submittedName>
</protein>
<dbReference type="Proteomes" id="UP000818603">
    <property type="component" value="Unassembled WGS sequence"/>
</dbReference>
<name>A0A8J3EPI1_9PROT</name>
<evidence type="ECO:0000313" key="3">
    <source>
        <dbReference type="Proteomes" id="UP000621856"/>
    </source>
</evidence>
<dbReference type="EMBL" id="BMGZ01000002">
    <property type="protein sequence ID" value="GGH97888.1"/>
    <property type="molecule type" value="Genomic_DNA"/>
</dbReference>
<dbReference type="EMBL" id="VCJR02000002">
    <property type="protein sequence ID" value="NHK28241.1"/>
    <property type="molecule type" value="Genomic_DNA"/>
</dbReference>
<comment type="caution">
    <text evidence="1">The sequence shown here is derived from an EMBL/GenBank/DDBJ whole genome shotgun (WGS) entry which is preliminary data.</text>
</comment>
<accession>A0A8J3EPI1</accession>
<dbReference type="RefSeq" id="WP_155140080.1">
    <property type="nucleotide sequence ID" value="NZ_BMGZ01000002.1"/>
</dbReference>
<evidence type="ECO:0000313" key="4">
    <source>
        <dbReference type="Proteomes" id="UP000818603"/>
    </source>
</evidence>
<dbReference type="AlphaFoldDB" id="A0A8J3EPI1"/>
<keyword evidence="4" id="KW-1185">Reference proteome</keyword>
<evidence type="ECO:0000313" key="2">
    <source>
        <dbReference type="EMBL" id="NHK28241.1"/>
    </source>
</evidence>
<reference evidence="1" key="1">
    <citation type="journal article" date="2014" name="Int. J. Syst. Evol. Microbiol.">
        <title>Complete genome sequence of Corynebacterium casei LMG S-19264T (=DSM 44701T), isolated from a smear-ripened cheese.</title>
        <authorList>
            <consortium name="US DOE Joint Genome Institute (JGI-PGF)"/>
            <person name="Walter F."/>
            <person name="Albersmeier A."/>
            <person name="Kalinowski J."/>
            <person name="Ruckert C."/>
        </authorList>
    </citation>
    <scope>NUCLEOTIDE SEQUENCE</scope>
    <source>
        <strain evidence="1">CGMCC 1.14984</strain>
    </source>
</reference>
<dbReference type="Proteomes" id="UP000621856">
    <property type="component" value="Unassembled WGS sequence"/>
</dbReference>
<proteinExistence type="predicted"/>
<reference evidence="1" key="3">
    <citation type="submission" date="2020-09" db="EMBL/GenBank/DDBJ databases">
        <authorList>
            <person name="Sun Q."/>
            <person name="Zhou Y."/>
        </authorList>
    </citation>
    <scope>NUCLEOTIDE SEQUENCE</scope>
    <source>
        <strain evidence="1">CGMCC 1.14984</strain>
    </source>
</reference>
<organism evidence="1 3">
    <name type="scientific">Aquisalinus luteolus</name>
    <dbReference type="NCBI Taxonomy" id="1566827"/>
    <lineage>
        <taxon>Bacteria</taxon>
        <taxon>Pseudomonadati</taxon>
        <taxon>Pseudomonadota</taxon>
        <taxon>Alphaproteobacteria</taxon>
        <taxon>Parvularculales</taxon>
        <taxon>Parvularculaceae</taxon>
        <taxon>Aquisalinus</taxon>
    </lineage>
</organism>
<evidence type="ECO:0000313" key="1">
    <source>
        <dbReference type="EMBL" id="GGH97888.1"/>
    </source>
</evidence>
<gene>
    <name evidence="2" type="ORF">FF098_010025</name>
    <name evidence="1" type="ORF">GCM10011355_20180</name>
</gene>
<sequence length="209" mass="24472">MLYIVVLSVAVMVLSVLTEKRWRNAALGLFFQSFMLVGTALHVGAQYGWYYPDSFPGRTLAGIIEATQPRYLHNEQAVYVERALPPEVERLREAAYEAIRTGPYPDRAYDIILRTDGTYELIRMPAYWRNGNKQRSEDFGYELALRECVADFSRARERSKTLWRDDDTVMYVEYVGGVPFSRYYRTRVWDAERVLRETYPEFFDALDAQ</sequence>